<keyword evidence="3" id="KW-1185">Reference proteome</keyword>
<reference evidence="2 3" key="1">
    <citation type="journal article" date="2015" name="Biotechnol. Biofuels">
        <title>Enhanced degradation of softwood versus hardwood by the white-rot fungus Pycnoporus coccineus.</title>
        <authorList>
            <person name="Couturier M."/>
            <person name="Navarro D."/>
            <person name="Chevret D."/>
            <person name="Henrissat B."/>
            <person name="Piumi F."/>
            <person name="Ruiz-Duenas F.J."/>
            <person name="Martinez A.T."/>
            <person name="Grigoriev I.V."/>
            <person name="Riley R."/>
            <person name="Lipzen A."/>
            <person name="Berrin J.G."/>
            <person name="Master E.R."/>
            <person name="Rosso M.N."/>
        </authorList>
    </citation>
    <scope>NUCLEOTIDE SEQUENCE [LARGE SCALE GENOMIC DNA]</scope>
    <source>
        <strain evidence="2 3">BRFM310</strain>
    </source>
</reference>
<evidence type="ECO:0000313" key="2">
    <source>
        <dbReference type="EMBL" id="OSC96267.1"/>
    </source>
</evidence>
<gene>
    <name evidence="2" type="ORF">PYCCODRAFT_1441164</name>
</gene>
<evidence type="ECO:0000256" key="1">
    <source>
        <dbReference type="SAM" id="MobiDB-lite"/>
    </source>
</evidence>
<name>A0A1Y2I561_TRAC3</name>
<feature type="region of interest" description="Disordered" evidence="1">
    <location>
        <begin position="11"/>
        <end position="33"/>
    </location>
</feature>
<dbReference type="Proteomes" id="UP000193067">
    <property type="component" value="Unassembled WGS sequence"/>
</dbReference>
<proteinExistence type="predicted"/>
<protein>
    <submittedName>
        <fullName evidence="2">Uncharacterized protein</fullName>
    </submittedName>
</protein>
<dbReference type="EMBL" id="KZ084199">
    <property type="protein sequence ID" value="OSC96267.1"/>
    <property type="molecule type" value="Genomic_DNA"/>
</dbReference>
<evidence type="ECO:0000313" key="3">
    <source>
        <dbReference type="Proteomes" id="UP000193067"/>
    </source>
</evidence>
<organism evidence="2 3">
    <name type="scientific">Trametes coccinea (strain BRFM310)</name>
    <name type="common">Pycnoporus coccineus</name>
    <dbReference type="NCBI Taxonomy" id="1353009"/>
    <lineage>
        <taxon>Eukaryota</taxon>
        <taxon>Fungi</taxon>
        <taxon>Dikarya</taxon>
        <taxon>Basidiomycota</taxon>
        <taxon>Agaricomycotina</taxon>
        <taxon>Agaricomycetes</taxon>
        <taxon>Polyporales</taxon>
        <taxon>Polyporaceae</taxon>
        <taxon>Trametes</taxon>
    </lineage>
</organism>
<accession>A0A1Y2I561</accession>
<dbReference type="AlphaFoldDB" id="A0A1Y2I561"/>
<sequence>MPCDVATCQQQAREARGPARGPECYAADDDPEAVQSPTLRQALRGVASCNV</sequence>